<evidence type="ECO:0000256" key="1">
    <source>
        <dbReference type="RuleBase" id="RU003936"/>
    </source>
</evidence>
<sequence length="112" mass="12429">MKKIEAIFRPERLDLVKKRLEAIGIRGMTLTQVMGCGQQKGEVGHYRGCEYPITLRAKVKLELVVSDGEAERVLNCIAEAARTGQVGDGKIFVFPMEDALRIRTGERGPEAL</sequence>
<dbReference type="PROSITE" id="PS00638">
    <property type="entry name" value="PII_GLNB_CTER"/>
    <property type="match status" value="1"/>
</dbReference>
<comment type="similarity">
    <text evidence="1">Belongs to the P(II) protein family.</text>
</comment>
<protein>
    <submittedName>
        <fullName evidence="2">P-II family nitrogen regulator</fullName>
    </submittedName>
</protein>
<dbReference type="PANTHER" id="PTHR30115:SF11">
    <property type="entry name" value="NITROGEN REGULATORY PROTEIN P-II HOMOLOG"/>
    <property type="match status" value="1"/>
</dbReference>
<dbReference type="InterPro" id="IPR015867">
    <property type="entry name" value="N-reg_PII/ATP_PRibTrfase_C"/>
</dbReference>
<dbReference type="EMBL" id="JACVHF010000008">
    <property type="protein sequence ID" value="MBC9784785.1"/>
    <property type="molecule type" value="Genomic_DNA"/>
</dbReference>
<dbReference type="SMART" id="SM00938">
    <property type="entry name" value="P-II"/>
    <property type="match status" value="1"/>
</dbReference>
<keyword evidence="3" id="KW-1185">Reference proteome</keyword>
<dbReference type="InterPro" id="IPR017918">
    <property type="entry name" value="N-reg_PII_CS"/>
</dbReference>
<accession>A0ABR7T361</accession>
<organism evidence="2 3">
    <name type="scientific">Heliobacterium chlorum</name>
    <dbReference type="NCBI Taxonomy" id="2698"/>
    <lineage>
        <taxon>Bacteria</taxon>
        <taxon>Bacillati</taxon>
        <taxon>Bacillota</taxon>
        <taxon>Clostridia</taxon>
        <taxon>Eubacteriales</taxon>
        <taxon>Heliobacteriaceae</taxon>
        <taxon>Heliobacterium</taxon>
    </lineage>
</organism>
<dbReference type="PRINTS" id="PR00340">
    <property type="entry name" value="PIIGLNB"/>
</dbReference>
<dbReference type="Pfam" id="PF00543">
    <property type="entry name" value="P-II"/>
    <property type="match status" value="1"/>
</dbReference>
<dbReference type="SUPFAM" id="SSF54913">
    <property type="entry name" value="GlnB-like"/>
    <property type="match status" value="1"/>
</dbReference>
<dbReference type="InterPro" id="IPR011322">
    <property type="entry name" value="N-reg_PII-like_a/b"/>
</dbReference>
<dbReference type="RefSeq" id="WP_188040063.1">
    <property type="nucleotide sequence ID" value="NZ_JACVHF010000008.1"/>
</dbReference>
<dbReference type="Gene3D" id="3.30.70.120">
    <property type="match status" value="1"/>
</dbReference>
<reference evidence="2 3" key="1">
    <citation type="submission" date="2020-07" db="EMBL/GenBank/DDBJ databases">
        <title>Draft whole-genome sequence of Heliobacterium chlorum DSM 3682, type strain.</title>
        <authorList>
            <person name="Kyndt J.A."/>
            <person name="Meyer T.E."/>
            <person name="Imhoff J.F."/>
        </authorList>
    </citation>
    <scope>NUCLEOTIDE SEQUENCE [LARGE SCALE GENOMIC DNA]</scope>
    <source>
        <strain evidence="2 3">DSM 3682</strain>
    </source>
</reference>
<proteinExistence type="inferred from homology"/>
<comment type="caution">
    <text evidence="2">The sequence shown here is derived from an EMBL/GenBank/DDBJ whole genome shotgun (WGS) entry which is preliminary data.</text>
</comment>
<dbReference type="InterPro" id="IPR002187">
    <property type="entry name" value="N-reg_PII"/>
</dbReference>
<dbReference type="PROSITE" id="PS51343">
    <property type="entry name" value="PII_GLNB_DOM"/>
    <property type="match status" value="1"/>
</dbReference>
<dbReference type="Proteomes" id="UP000617402">
    <property type="component" value="Unassembled WGS sequence"/>
</dbReference>
<dbReference type="PANTHER" id="PTHR30115">
    <property type="entry name" value="NITROGEN REGULATORY PROTEIN P-II"/>
    <property type="match status" value="1"/>
</dbReference>
<evidence type="ECO:0000313" key="3">
    <source>
        <dbReference type="Proteomes" id="UP000617402"/>
    </source>
</evidence>
<evidence type="ECO:0000313" key="2">
    <source>
        <dbReference type="EMBL" id="MBC9784785.1"/>
    </source>
</evidence>
<gene>
    <name evidence="2" type="ORF">H1S01_09705</name>
</gene>
<name>A0ABR7T361_HELCL</name>